<dbReference type="PROSITE" id="PS00687">
    <property type="entry name" value="ALDEHYDE_DEHYDR_GLU"/>
    <property type="match status" value="1"/>
</dbReference>
<dbReference type="PANTHER" id="PTHR43521:SF1">
    <property type="entry name" value="ALPHA-AMINOADIPIC SEMIALDEHYDE DEHYDROGENASE"/>
    <property type="match status" value="1"/>
</dbReference>
<dbReference type="InterPro" id="IPR016162">
    <property type="entry name" value="Ald_DH_N"/>
</dbReference>
<dbReference type="Pfam" id="PF00171">
    <property type="entry name" value="Aldedh"/>
    <property type="match status" value="1"/>
</dbReference>
<evidence type="ECO:0000256" key="6">
    <source>
        <dbReference type="PROSITE-ProRule" id="PRU10007"/>
    </source>
</evidence>
<dbReference type="GO" id="GO:0004029">
    <property type="term" value="F:aldehyde dehydrogenase (NAD+) activity"/>
    <property type="evidence" value="ECO:0007669"/>
    <property type="project" value="UniProtKB-EC"/>
</dbReference>
<dbReference type="Gene3D" id="3.40.309.10">
    <property type="entry name" value="Aldehyde Dehydrogenase, Chain A, domain 2"/>
    <property type="match status" value="1"/>
</dbReference>
<evidence type="ECO:0000313" key="16">
    <source>
        <dbReference type="Proteomes" id="UP000325113"/>
    </source>
</evidence>
<evidence type="ECO:0000313" key="14">
    <source>
        <dbReference type="Proteomes" id="UP000323011"/>
    </source>
</evidence>
<dbReference type="InterPro" id="IPR016161">
    <property type="entry name" value="Ald_DH/histidinol_DH"/>
</dbReference>
<evidence type="ECO:0000313" key="11">
    <source>
        <dbReference type="EMBL" id="KAA0169932.1"/>
    </source>
</evidence>
<reference evidence="13 14" key="1">
    <citation type="submission" date="2019-07" db="EMBL/GenBank/DDBJ databases">
        <title>Genomes of Cafeteria roenbergensis.</title>
        <authorList>
            <person name="Fischer M.G."/>
            <person name="Hackl T."/>
            <person name="Roman M."/>
        </authorList>
    </citation>
    <scope>NUCLEOTIDE SEQUENCE [LARGE SCALE GENOMIC DNA]</scope>
    <source>
        <strain evidence="9 14">BVI</strain>
        <strain evidence="10 16">Cflag</strain>
        <strain evidence="12 13">E4-10P</strain>
        <strain evidence="11 15">RCC970-E3</strain>
    </source>
</reference>
<evidence type="ECO:0000256" key="1">
    <source>
        <dbReference type="ARBA" id="ARBA00009986"/>
    </source>
</evidence>
<feature type="active site" evidence="6">
    <location>
        <position position="277"/>
    </location>
</feature>
<dbReference type="EMBL" id="VLTL01000017">
    <property type="protein sequence ID" value="KAA0169932.1"/>
    <property type="molecule type" value="Genomic_DNA"/>
</dbReference>
<sequence>MAAAASAATAGDLTISEYPFLAELGLTEDNLGCYDGKEWFATGEVYTSTCPATGKPIARVTQASAADYERCVSACKSAEAKWASMPAPARGEIVRQIGMALREKIDALGKLVTLEMGKIKAEGIGEVQEFVDICDMAAGLSRSFAGQMLPSERPGHVLLECWNPIGTCGIISAFNFPVAVYGWNVSISMMCGNCNLWKGSDTVPLTTIATTKIVAEVLERNGIPAGVVTLAQGTGAVVGELMANDKRVPLVSFTGSTGVGRKVSTTVQGRFGRSLLELGGNNASIVMPDADLKLAVSASVFGAVGTAGQRCTSLRRLFVHSSVYDEVLAGLKKAYAGIKPKDPLADDALLAPVHGERGMAVFRSGIEKVRAQGGVIECGGEAFECEGSFAQPTIVTGLAPTAAVVQEEHFAPIMYVFKFDTLEEAIAANNAVPQGLSASIFTRDMRNVFKWVGPSGSDTGLVNVNCGTSGAEIGGAFGGNKETGGGRESGSDAWKQYCRRSTCTINYSDALPLAQGLTFDV</sequence>
<dbReference type="OrthoDB" id="310895at2759"/>
<evidence type="ECO:0000313" key="13">
    <source>
        <dbReference type="Proteomes" id="UP000322899"/>
    </source>
</evidence>
<dbReference type="EC" id="1.2.1.3" evidence="5"/>
<dbReference type="PANTHER" id="PTHR43521">
    <property type="entry name" value="ALPHA-AMINOADIPIC SEMIALDEHYDE DEHYDROGENASE"/>
    <property type="match status" value="1"/>
</dbReference>
<gene>
    <name evidence="12" type="ORF">FNF27_00721</name>
    <name evidence="11" type="ORF">FNF28_01722</name>
    <name evidence="9" type="ORF">FNF29_07542</name>
    <name evidence="10" type="ORF">FNF31_05157</name>
</gene>
<evidence type="ECO:0000256" key="5">
    <source>
        <dbReference type="ARBA" id="ARBA00024226"/>
    </source>
</evidence>
<keyword evidence="3 7" id="KW-0560">Oxidoreductase</keyword>
<comment type="caution">
    <text evidence="10">The sequence shown here is derived from an EMBL/GenBank/DDBJ whole genome shotgun (WGS) entry which is preliminary data.</text>
</comment>
<dbReference type="Gene3D" id="3.40.605.10">
    <property type="entry name" value="Aldehyde Dehydrogenase, Chain A, domain 1"/>
    <property type="match status" value="1"/>
</dbReference>
<dbReference type="Proteomes" id="UP000323011">
    <property type="component" value="Unassembled WGS sequence"/>
</dbReference>
<organism evidence="10 16">
    <name type="scientific">Cafeteria roenbergensis</name>
    <name type="common">Marine flagellate</name>
    <dbReference type="NCBI Taxonomy" id="33653"/>
    <lineage>
        <taxon>Eukaryota</taxon>
        <taxon>Sar</taxon>
        <taxon>Stramenopiles</taxon>
        <taxon>Bigyra</taxon>
        <taxon>Opalozoa</taxon>
        <taxon>Bicosoecida</taxon>
        <taxon>Cafeteriaceae</taxon>
        <taxon>Cafeteria</taxon>
    </lineage>
</organism>
<dbReference type="InterPro" id="IPR016163">
    <property type="entry name" value="Ald_DH_C"/>
</dbReference>
<dbReference type="EMBL" id="VLTM01000061">
    <property type="protein sequence ID" value="KAA0158864.1"/>
    <property type="molecule type" value="Genomic_DNA"/>
</dbReference>
<dbReference type="SUPFAM" id="SSF53720">
    <property type="entry name" value="ALDH-like"/>
    <property type="match status" value="1"/>
</dbReference>
<dbReference type="EMBL" id="VLTO01000003">
    <property type="protein sequence ID" value="KAA0177551.1"/>
    <property type="molecule type" value="Genomic_DNA"/>
</dbReference>
<evidence type="ECO:0000313" key="12">
    <source>
        <dbReference type="EMBL" id="KAA0177551.1"/>
    </source>
</evidence>
<evidence type="ECO:0000313" key="9">
    <source>
        <dbReference type="EMBL" id="KAA0147170.1"/>
    </source>
</evidence>
<dbReference type="FunFam" id="3.40.309.10:FF:000018">
    <property type="entry name" value="Alpha-aminoadipic semialdehyde dehydrogenase"/>
    <property type="match status" value="1"/>
</dbReference>
<keyword evidence="14" id="KW-1185">Reference proteome</keyword>
<dbReference type="Proteomes" id="UP000324907">
    <property type="component" value="Unassembled WGS sequence"/>
</dbReference>
<name>A0A5A8D256_CAFRO</name>
<evidence type="ECO:0000256" key="4">
    <source>
        <dbReference type="ARBA" id="ARBA00023027"/>
    </source>
</evidence>
<dbReference type="Proteomes" id="UP000322899">
    <property type="component" value="Unassembled WGS sequence"/>
</dbReference>
<dbReference type="InterPro" id="IPR044638">
    <property type="entry name" value="ALDH7A1-like"/>
</dbReference>
<comment type="subunit">
    <text evidence="2">Homotetramer.</text>
</comment>
<dbReference type="CDD" id="cd07130">
    <property type="entry name" value="ALDH_F7_AASADH"/>
    <property type="match status" value="1"/>
</dbReference>
<dbReference type="AlphaFoldDB" id="A0A5A8D256"/>
<dbReference type="EMBL" id="VLTN01000071">
    <property type="protein sequence ID" value="KAA0147170.1"/>
    <property type="molecule type" value="Genomic_DNA"/>
</dbReference>
<evidence type="ECO:0000256" key="3">
    <source>
        <dbReference type="ARBA" id="ARBA00023002"/>
    </source>
</evidence>
<accession>A0A5A8D256</accession>
<evidence type="ECO:0000256" key="2">
    <source>
        <dbReference type="ARBA" id="ARBA00011881"/>
    </source>
</evidence>
<dbReference type="InterPro" id="IPR015590">
    <property type="entry name" value="Aldehyde_DH_dom"/>
</dbReference>
<keyword evidence="4" id="KW-0520">NAD</keyword>
<evidence type="ECO:0000259" key="8">
    <source>
        <dbReference type="Pfam" id="PF00171"/>
    </source>
</evidence>
<dbReference type="OMA" id="DAWKVYM"/>
<dbReference type="Proteomes" id="UP000325113">
    <property type="component" value="Unassembled WGS sequence"/>
</dbReference>
<dbReference type="InterPro" id="IPR029510">
    <property type="entry name" value="Ald_DH_CS_GLU"/>
</dbReference>
<feature type="domain" description="Aldehyde dehydrogenase" evidence="8">
    <location>
        <begin position="44"/>
        <end position="500"/>
    </location>
</feature>
<evidence type="ECO:0000313" key="10">
    <source>
        <dbReference type="EMBL" id="KAA0158864.1"/>
    </source>
</evidence>
<comment type="similarity">
    <text evidence="1 7">Belongs to the aldehyde dehydrogenase family.</text>
</comment>
<proteinExistence type="inferred from homology"/>
<evidence type="ECO:0000256" key="7">
    <source>
        <dbReference type="RuleBase" id="RU003345"/>
    </source>
</evidence>
<evidence type="ECO:0000313" key="15">
    <source>
        <dbReference type="Proteomes" id="UP000324907"/>
    </source>
</evidence>
<protein>
    <recommendedName>
        <fullName evidence="5">aldehyde dehydrogenase (NAD(+))</fullName>
        <ecNumber evidence="5">1.2.1.3</ecNumber>
    </recommendedName>
</protein>